<dbReference type="GO" id="GO:0016020">
    <property type="term" value="C:membrane"/>
    <property type="evidence" value="ECO:0007669"/>
    <property type="project" value="UniProtKB-SubCell"/>
</dbReference>
<reference evidence="7" key="2">
    <citation type="submission" date="2023-05" db="EMBL/GenBank/DDBJ databases">
        <authorList>
            <consortium name="Lawrence Berkeley National Laboratory"/>
            <person name="Steindorff A."/>
            <person name="Hensen N."/>
            <person name="Bonometti L."/>
            <person name="Westerberg I."/>
            <person name="Brannstrom I.O."/>
            <person name="Guillou S."/>
            <person name="Cros-Aarteil S."/>
            <person name="Calhoun S."/>
            <person name="Haridas S."/>
            <person name="Kuo A."/>
            <person name="Mondo S."/>
            <person name="Pangilinan J."/>
            <person name="Riley R."/>
            <person name="Labutti K."/>
            <person name="Andreopoulos B."/>
            <person name="Lipzen A."/>
            <person name="Chen C."/>
            <person name="Yanf M."/>
            <person name="Daum C."/>
            <person name="Ng V."/>
            <person name="Clum A."/>
            <person name="Ohm R."/>
            <person name="Martin F."/>
            <person name="Silar P."/>
            <person name="Natvig D."/>
            <person name="Lalanne C."/>
            <person name="Gautier V."/>
            <person name="Ament-Velasquez S.L."/>
            <person name="Kruys A."/>
            <person name="Hutchinson M.I."/>
            <person name="Powell A.J."/>
            <person name="Barry K."/>
            <person name="Miller A.N."/>
            <person name="Grigoriev I.V."/>
            <person name="Debuchy R."/>
            <person name="Gladieux P."/>
            <person name="Thoren M.H."/>
            <person name="Johannesson H."/>
        </authorList>
    </citation>
    <scope>NUCLEOTIDE SEQUENCE</scope>
    <source>
        <strain evidence="7">CBS 508.74</strain>
    </source>
</reference>
<dbReference type="Proteomes" id="UP001302812">
    <property type="component" value="Unassembled WGS sequence"/>
</dbReference>
<dbReference type="EMBL" id="MU853332">
    <property type="protein sequence ID" value="KAK4117783.1"/>
    <property type="molecule type" value="Genomic_DNA"/>
</dbReference>
<sequence length="435" mass="45412">MRLTGPTLRRRNHAWLQMRSREIEAKRLARRQEEAEDADDESGEEADDGADSSDEEGGAIDSSDDESDETTTTTVPPPASTGTAGVGSGVRIIAPGNAGAIIQPGGGAPAIPGVALGAENPQDIDTDAEESADETSSLPASGTPSPTTSPFPGFVGTTPTTAITESASRSAGLEPILTPTQPAAIGPSPTIPATDTVQSDVSTIVPVDRQSSQPEGESLGTTAPVEQSNINTGAAAGIVIGVLALIGIMIGAAFFWRKWRRDRGLPFLPFRPFKGEKLDDRPYSPEISGPLPGGLGIHNPAKTNTKIMDDLMKAAYAVDGGTNNMQAAFNSTPKPPPQPPQAAFMDEKAYVALAGPLTPRTPKPVSRWLDEVKTPTQSEAPGIPPSPQMPRSASPPRPGPPMAGPGRIPEAPRPAYHGRETMTTETTNTSVRWYG</sequence>
<keyword evidence="8" id="KW-1185">Reference proteome</keyword>
<evidence type="ECO:0000256" key="4">
    <source>
        <dbReference type="ARBA" id="ARBA00023136"/>
    </source>
</evidence>
<dbReference type="RefSeq" id="XP_064675353.1">
    <property type="nucleotide sequence ID" value="XM_064810297.1"/>
</dbReference>
<dbReference type="CDD" id="cd12087">
    <property type="entry name" value="TM_EGFR-like"/>
    <property type="match status" value="1"/>
</dbReference>
<feature type="transmembrane region" description="Helical" evidence="6">
    <location>
        <begin position="234"/>
        <end position="256"/>
    </location>
</feature>
<keyword evidence="2 6" id="KW-0812">Transmembrane</keyword>
<dbReference type="PANTHER" id="PTHR15549:SF26">
    <property type="entry name" value="AXIAL BUDDING PATTERN PROTEIN 2-RELATED"/>
    <property type="match status" value="1"/>
</dbReference>
<accession>A0AAN6TNL1</accession>
<feature type="region of interest" description="Disordered" evidence="5">
    <location>
        <begin position="26"/>
        <end position="91"/>
    </location>
</feature>
<feature type="region of interest" description="Disordered" evidence="5">
    <location>
        <begin position="373"/>
        <end position="435"/>
    </location>
</feature>
<name>A0AAN6TNL1_9PEZI</name>
<keyword evidence="3 6" id="KW-1133">Transmembrane helix</keyword>
<evidence type="ECO:0000256" key="5">
    <source>
        <dbReference type="SAM" id="MobiDB-lite"/>
    </source>
</evidence>
<evidence type="ECO:0000256" key="6">
    <source>
        <dbReference type="SAM" id="Phobius"/>
    </source>
</evidence>
<keyword evidence="4 6" id="KW-0472">Membrane</keyword>
<evidence type="ECO:0000313" key="8">
    <source>
        <dbReference type="Proteomes" id="UP001302812"/>
    </source>
</evidence>
<organism evidence="7 8">
    <name type="scientific">Canariomyces notabilis</name>
    <dbReference type="NCBI Taxonomy" id="2074819"/>
    <lineage>
        <taxon>Eukaryota</taxon>
        <taxon>Fungi</taxon>
        <taxon>Dikarya</taxon>
        <taxon>Ascomycota</taxon>
        <taxon>Pezizomycotina</taxon>
        <taxon>Sordariomycetes</taxon>
        <taxon>Sordariomycetidae</taxon>
        <taxon>Sordariales</taxon>
        <taxon>Chaetomiaceae</taxon>
        <taxon>Canariomyces</taxon>
    </lineage>
</organism>
<dbReference type="AlphaFoldDB" id="A0AAN6TNL1"/>
<protein>
    <submittedName>
        <fullName evidence="7">Uncharacterized protein</fullName>
    </submittedName>
</protein>
<feature type="compositionally biased region" description="Pro residues" evidence="5">
    <location>
        <begin position="382"/>
        <end position="403"/>
    </location>
</feature>
<evidence type="ECO:0000256" key="1">
    <source>
        <dbReference type="ARBA" id="ARBA00004167"/>
    </source>
</evidence>
<feature type="compositionally biased region" description="Low complexity" evidence="5">
    <location>
        <begin position="135"/>
        <end position="160"/>
    </location>
</feature>
<evidence type="ECO:0000313" key="7">
    <source>
        <dbReference type="EMBL" id="KAK4117783.1"/>
    </source>
</evidence>
<feature type="region of interest" description="Disordered" evidence="5">
    <location>
        <begin position="127"/>
        <end position="160"/>
    </location>
</feature>
<evidence type="ECO:0000256" key="2">
    <source>
        <dbReference type="ARBA" id="ARBA00022692"/>
    </source>
</evidence>
<gene>
    <name evidence="7" type="ORF">N656DRAFT_61138</name>
</gene>
<dbReference type="GO" id="GO:0071944">
    <property type="term" value="C:cell periphery"/>
    <property type="evidence" value="ECO:0007669"/>
    <property type="project" value="UniProtKB-ARBA"/>
</dbReference>
<comment type="caution">
    <text evidence="7">The sequence shown here is derived from an EMBL/GenBank/DDBJ whole genome shotgun (WGS) entry which is preliminary data.</text>
</comment>
<dbReference type="GeneID" id="89934422"/>
<feature type="compositionally biased region" description="Acidic residues" evidence="5">
    <location>
        <begin position="34"/>
        <end position="69"/>
    </location>
</feature>
<reference evidence="7" key="1">
    <citation type="journal article" date="2023" name="Mol. Phylogenet. Evol.">
        <title>Genome-scale phylogeny and comparative genomics of the fungal order Sordariales.</title>
        <authorList>
            <person name="Hensen N."/>
            <person name="Bonometti L."/>
            <person name="Westerberg I."/>
            <person name="Brannstrom I.O."/>
            <person name="Guillou S."/>
            <person name="Cros-Aarteil S."/>
            <person name="Calhoun S."/>
            <person name="Haridas S."/>
            <person name="Kuo A."/>
            <person name="Mondo S."/>
            <person name="Pangilinan J."/>
            <person name="Riley R."/>
            <person name="LaButti K."/>
            <person name="Andreopoulos B."/>
            <person name="Lipzen A."/>
            <person name="Chen C."/>
            <person name="Yan M."/>
            <person name="Daum C."/>
            <person name="Ng V."/>
            <person name="Clum A."/>
            <person name="Steindorff A."/>
            <person name="Ohm R.A."/>
            <person name="Martin F."/>
            <person name="Silar P."/>
            <person name="Natvig D.O."/>
            <person name="Lalanne C."/>
            <person name="Gautier V."/>
            <person name="Ament-Velasquez S.L."/>
            <person name="Kruys A."/>
            <person name="Hutchinson M.I."/>
            <person name="Powell A.J."/>
            <person name="Barry K."/>
            <person name="Miller A.N."/>
            <person name="Grigoriev I.V."/>
            <person name="Debuchy R."/>
            <person name="Gladieux P."/>
            <person name="Hiltunen Thoren M."/>
            <person name="Johannesson H."/>
        </authorList>
    </citation>
    <scope>NUCLEOTIDE SEQUENCE</scope>
    <source>
        <strain evidence="7">CBS 508.74</strain>
    </source>
</reference>
<evidence type="ECO:0000256" key="3">
    <source>
        <dbReference type="ARBA" id="ARBA00022989"/>
    </source>
</evidence>
<proteinExistence type="predicted"/>
<comment type="subcellular location">
    <subcellularLocation>
        <location evidence="1">Membrane</location>
        <topology evidence="1">Single-pass membrane protein</topology>
    </subcellularLocation>
</comment>
<dbReference type="PANTHER" id="PTHR15549">
    <property type="entry name" value="PAIRED IMMUNOGLOBULIN-LIKE TYPE 2 RECEPTOR"/>
    <property type="match status" value="1"/>
</dbReference>
<dbReference type="InterPro" id="IPR051694">
    <property type="entry name" value="Immunoregulatory_rcpt-like"/>
</dbReference>